<dbReference type="Proteomes" id="UP001176961">
    <property type="component" value="Unassembled WGS sequence"/>
</dbReference>
<evidence type="ECO:0000256" key="1">
    <source>
        <dbReference type="ARBA" id="ARBA00004123"/>
    </source>
</evidence>
<evidence type="ECO:0000256" key="2">
    <source>
        <dbReference type="ARBA" id="ARBA00022884"/>
    </source>
</evidence>
<organism evidence="7 8">
    <name type="scientific">Cylicocyclus nassatus</name>
    <name type="common">Nematode worm</name>
    <dbReference type="NCBI Taxonomy" id="53992"/>
    <lineage>
        <taxon>Eukaryota</taxon>
        <taxon>Metazoa</taxon>
        <taxon>Ecdysozoa</taxon>
        <taxon>Nematoda</taxon>
        <taxon>Chromadorea</taxon>
        <taxon>Rhabditida</taxon>
        <taxon>Rhabditina</taxon>
        <taxon>Rhabditomorpha</taxon>
        <taxon>Strongyloidea</taxon>
        <taxon>Strongylidae</taxon>
        <taxon>Cylicocyclus</taxon>
    </lineage>
</organism>
<dbReference type="PROSITE" id="PS50102">
    <property type="entry name" value="RRM"/>
    <property type="match status" value="1"/>
</dbReference>
<evidence type="ECO:0000313" key="7">
    <source>
        <dbReference type="EMBL" id="CAJ0606754.1"/>
    </source>
</evidence>
<feature type="compositionally biased region" description="Basic residues" evidence="5">
    <location>
        <begin position="93"/>
        <end position="141"/>
    </location>
</feature>
<dbReference type="CDD" id="cd12337">
    <property type="entry name" value="RRM1_SRSF4_like"/>
    <property type="match status" value="1"/>
</dbReference>
<sequence length="415" mass="47351">MVISPEAVVAGMARVYLGRLPFRARESDIERFFQGYGRITDIAMKRGFAFIEFESKRDAEDAVDELNGRSILGDRVLVEIAKGRPHGSDVYRYRSRSRSRDRRRRSRSRSRSRDRSRRSSSRRRGRSRSRSRSASPKRSRGRRDSSRSSRSRSPVKKSRSRRSRSPKRDKRSRNSSPEKTSSRSPTPKKERSASRSASPEPKRAESPSERKSRSATPKDEKRDSSLSPSPKKARRTRSSSRESPDRSFSPRRDKSRSASPAGEKNGRSKSSDNGDRSRSRSRSRDRDRKDRQVIAVDLTAIDGKDESTITTTTPYADLYVAQFHFGQHHFAKSNAQGFIQLLQVASGFWSVSTAKLSVGQLSTFQFRLCLNMSKLLRLMEGDTHVVHEYDILSTSTEYTTILQQVTNLLLNILHE</sequence>
<evidence type="ECO:0000256" key="4">
    <source>
        <dbReference type="PROSITE-ProRule" id="PRU00176"/>
    </source>
</evidence>
<dbReference type="InterPro" id="IPR012677">
    <property type="entry name" value="Nucleotide-bd_a/b_plait_sf"/>
</dbReference>
<comment type="caution">
    <text evidence="7">The sequence shown here is derived from an EMBL/GenBank/DDBJ whole genome shotgun (WGS) entry which is preliminary data.</text>
</comment>
<keyword evidence="3" id="KW-0539">Nucleus</keyword>
<evidence type="ECO:0000256" key="3">
    <source>
        <dbReference type="ARBA" id="ARBA00023242"/>
    </source>
</evidence>
<dbReference type="PANTHER" id="PTHR48038:SF3">
    <property type="entry name" value="SPLICING FACTOR, ARGININE_SERINE-RICH 1-RELATED"/>
    <property type="match status" value="1"/>
</dbReference>
<feature type="compositionally biased region" description="Basic and acidic residues" evidence="5">
    <location>
        <begin position="264"/>
        <end position="291"/>
    </location>
</feature>
<keyword evidence="8" id="KW-1185">Reference proteome</keyword>
<proteinExistence type="predicted"/>
<dbReference type="GO" id="GO:0003723">
    <property type="term" value="F:RNA binding"/>
    <property type="evidence" value="ECO:0007669"/>
    <property type="project" value="UniProtKB-UniRule"/>
</dbReference>
<feature type="compositionally biased region" description="Basic and acidic residues" evidence="5">
    <location>
        <begin position="239"/>
        <end position="256"/>
    </location>
</feature>
<dbReference type="EMBL" id="CATQJL010000316">
    <property type="protein sequence ID" value="CAJ0606754.1"/>
    <property type="molecule type" value="Genomic_DNA"/>
</dbReference>
<reference evidence="7" key="1">
    <citation type="submission" date="2023-07" db="EMBL/GenBank/DDBJ databases">
        <authorList>
            <consortium name="CYATHOMIX"/>
        </authorList>
    </citation>
    <scope>NUCLEOTIDE SEQUENCE</scope>
    <source>
        <strain evidence="7">N/A</strain>
    </source>
</reference>
<evidence type="ECO:0000259" key="6">
    <source>
        <dbReference type="PROSITE" id="PS50102"/>
    </source>
</evidence>
<dbReference type="PANTHER" id="PTHR48038">
    <property type="entry name" value="RIBONUCLEOPROTEIN RB97D"/>
    <property type="match status" value="1"/>
</dbReference>
<accession>A0AA36MBG9</accession>
<evidence type="ECO:0000313" key="8">
    <source>
        <dbReference type="Proteomes" id="UP001176961"/>
    </source>
</evidence>
<dbReference type="SMART" id="SM00360">
    <property type="entry name" value="RRM"/>
    <property type="match status" value="1"/>
</dbReference>
<feature type="region of interest" description="Disordered" evidence="5">
    <location>
        <begin position="87"/>
        <end position="291"/>
    </location>
</feature>
<feature type="compositionally biased region" description="Basic and acidic residues" evidence="5">
    <location>
        <begin position="200"/>
        <end position="224"/>
    </location>
</feature>
<dbReference type="Pfam" id="PF00076">
    <property type="entry name" value="RRM_1"/>
    <property type="match status" value="1"/>
</dbReference>
<dbReference type="AlphaFoldDB" id="A0AA36MBG9"/>
<dbReference type="Gene3D" id="3.30.70.330">
    <property type="match status" value="1"/>
</dbReference>
<dbReference type="SUPFAM" id="SSF54928">
    <property type="entry name" value="RNA-binding domain, RBD"/>
    <property type="match status" value="1"/>
</dbReference>
<dbReference type="InterPro" id="IPR000504">
    <property type="entry name" value="RRM_dom"/>
</dbReference>
<keyword evidence="2 4" id="KW-0694">RNA-binding</keyword>
<gene>
    <name evidence="7" type="ORF">CYNAS_LOCUS18737</name>
</gene>
<evidence type="ECO:0000256" key="5">
    <source>
        <dbReference type="SAM" id="MobiDB-lite"/>
    </source>
</evidence>
<feature type="compositionally biased region" description="Basic residues" evidence="5">
    <location>
        <begin position="149"/>
        <end position="173"/>
    </location>
</feature>
<comment type="subcellular location">
    <subcellularLocation>
        <location evidence="1">Nucleus</location>
    </subcellularLocation>
</comment>
<dbReference type="GO" id="GO:0005634">
    <property type="term" value="C:nucleus"/>
    <property type="evidence" value="ECO:0007669"/>
    <property type="project" value="UniProtKB-SubCell"/>
</dbReference>
<protein>
    <recommendedName>
        <fullName evidence="6">RRM domain-containing protein</fullName>
    </recommendedName>
</protein>
<dbReference type="InterPro" id="IPR035979">
    <property type="entry name" value="RBD_domain_sf"/>
</dbReference>
<name>A0AA36MBG9_CYLNA</name>
<feature type="domain" description="RRM" evidence="6">
    <location>
        <begin position="13"/>
        <end position="83"/>
    </location>
</feature>